<dbReference type="PIRSF" id="PIRSF000332">
    <property type="entry name" value="FMO"/>
    <property type="match status" value="1"/>
</dbReference>
<organism evidence="9 11">
    <name type="scientific">Cephus cinctus</name>
    <name type="common">Wheat stem sawfly</name>
    <dbReference type="NCBI Taxonomy" id="211228"/>
    <lineage>
        <taxon>Eukaryota</taxon>
        <taxon>Metazoa</taxon>
        <taxon>Ecdysozoa</taxon>
        <taxon>Arthropoda</taxon>
        <taxon>Hexapoda</taxon>
        <taxon>Insecta</taxon>
        <taxon>Pterygota</taxon>
        <taxon>Neoptera</taxon>
        <taxon>Endopterygota</taxon>
        <taxon>Hymenoptera</taxon>
        <taxon>Cephoidea</taxon>
        <taxon>Cephidae</taxon>
        <taxon>Cephus</taxon>
    </lineage>
</organism>
<evidence type="ECO:0000256" key="8">
    <source>
        <dbReference type="RuleBase" id="RU361177"/>
    </source>
</evidence>
<dbReference type="SUPFAM" id="SSF51905">
    <property type="entry name" value="FAD/NAD(P)-binding domain"/>
    <property type="match status" value="2"/>
</dbReference>
<dbReference type="EC" id="1.-.-.-" evidence="8"/>
<evidence type="ECO:0000256" key="3">
    <source>
        <dbReference type="ARBA" id="ARBA00022630"/>
    </source>
</evidence>
<dbReference type="PRINTS" id="PR00370">
    <property type="entry name" value="FMOXYGENASE"/>
</dbReference>
<evidence type="ECO:0000313" key="11">
    <source>
        <dbReference type="RefSeq" id="XP_015597694.1"/>
    </source>
</evidence>
<protein>
    <recommendedName>
        <fullName evidence="8">Flavin-containing monooxygenase</fullName>
        <ecNumber evidence="8">1.-.-.-</ecNumber>
    </recommendedName>
</protein>
<keyword evidence="4 8" id="KW-0274">FAD</keyword>
<dbReference type="GO" id="GO:0004499">
    <property type="term" value="F:N,N-dimethylaniline monooxygenase activity"/>
    <property type="evidence" value="ECO:0007669"/>
    <property type="project" value="InterPro"/>
</dbReference>
<comment type="similarity">
    <text evidence="2 8">Belongs to the FMO family.</text>
</comment>
<keyword evidence="9" id="KW-1185">Reference proteome</keyword>
<dbReference type="AlphaFoldDB" id="A0AAJ7BYR5"/>
<evidence type="ECO:0000313" key="10">
    <source>
        <dbReference type="RefSeq" id="XP_015597693.1"/>
    </source>
</evidence>
<gene>
    <name evidence="10 11" type="primary">LOC107268931</name>
</gene>
<dbReference type="Pfam" id="PF00743">
    <property type="entry name" value="FMO-like"/>
    <property type="match status" value="2"/>
</dbReference>
<evidence type="ECO:0000256" key="6">
    <source>
        <dbReference type="ARBA" id="ARBA00023002"/>
    </source>
</evidence>
<evidence type="ECO:0000256" key="2">
    <source>
        <dbReference type="ARBA" id="ARBA00009183"/>
    </source>
</evidence>
<accession>A0AAJ7BYR5</accession>
<evidence type="ECO:0000256" key="4">
    <source>
        <dbReference type="ARBA" id="ARBA00022827"/>
    </source>
</evidence>
<dbReference type="GO" id="GO:0050661">
    <property type="term" value="F:NADP binding"/>
    <property type="evidence" value="ECO:0007669"/>
    <property type="project" value="InterPro"/>
</dbReference>
<dbReference type="InterPro" id="IPR000960">
    <property type="entry name" value="Flavin_mOase"/>
</dbReference>
<evidence type="ECO:0000313" key="9">
    <source>
        <dbReference type="Proteomes" id="UP000694920"/>
    </source>
</evidence>
<dbReference type="RefSeq" id="XP_015597694.1">
    <property type="nucleotide sequence ID" value="XM_015742208.2"/>
</dbReference>
<dbReference type="InterPro" id="IPR036188">
    <property type="entry name" value="FAD/NAD-bd_sf"/>
</dbReference>
<dbReference type="KEGG" id="ccin:107268931"/>
<evidence type="ECO:0000256" key="1">
    <source>
        <dbReference type="ARBA" id="ARBA00001974"/>
    </source>
</evidence>
<proteinExistence type="inferred from homology"/>
<dbReference type="Gene3D" id="3.50.50.60">
    <property type="entry name" value="FAD/NAD(P)-binding domain"/>
    <property type="match status" value="2"/>
</dbReference>
<reference evidence="10 11" key="1">
    <citation type="submission" date="2025-04" db="UniProtKB">
        <authorList>
            <consortium name="RefSeq"/>
        </authorList>
    </citation>
    <scope>IDENTIFICATION</scope>
</reference>
<keyword evidence="3 8" id="KW-0285">Flavoprotein</keyword>
<dbReference type="FunFam" id="3.50.50.60:FF:000138">
    <property type="entry name" value="Flavin-containing monooxygenase"/>
    <property type="match status" value="1"/>
</dbReference>
<comment type="cofactor">
    <cofactor evidence="1 8">
        <name>FAD</name>
        <dbReference type="ChEBI" id="CHEBI:57692"/>
    </cofactor>
</comment>
<dbReference type="InterPro" id="IPR050346">
    <property type="entry name" value="FMO-like"/>
</dbReference>
<dbReference type="Proteomes" id="UP000694920">
    <property type="component" value="Unplaced"/>
</dbReference>
<dbReference type="InterPro" id="IPR020946">
    <property type="entry name" value="Flavin_mOase-like"/>
</dbReference>
<dbReference type="RefSeq" id="XP_015597693.1">
    <property type="nucleotide sequence ID" value="XM_015742207.2"/>
</dbReference>
<name>A0AAJ7BYR5_CEPCN</name>
<dbReference type="PANTHER" id="PTHR23023">
    <property type="entry name" value="DIMETHYLANILINE MONOOXYGENASE"/>
    <property type="match status" value="1"/>
</dbReference>
<evidence type="ECO:0000256" key="5">
    <source>
        <dbReference type="ARBA" id="ARBA00022857"/>
    </source>
</evidence>
<dbReference type="GO" id="GO:0050660">
    <property type="term" value="F:flavin adenine dinucleotide binding"/>
    <property type="evidence" value="ECO:0007669"/>
    <property type="project" value="InterPro"/>
</dbReference>
<keyword evidence="5" id="KW-0521">NADP</keyword>
<sequence>MASGEKVSPSRMRVCVVGAGAAGLCAARHLAADTESFEPAVFEQTNTVGGTWVYNEKTGVDEFGYPIHSSMYYNLRTNLPGKIMNFPDFSRLGEMEHGYVTHQQVLQYLRNYADHFQLHRLIQLNVRVENIKPKVSSDLAESSKWNVRIKNLKTQNIEEREFDAVLICNGHFFEPNIPSIPGIETFPGTFLHSHSYRKPEVYSGKTVIILGASSSGTDIAIELHSHAYKVYLSHHNARITSVLPSNIIQVDAIERISVNQFFLKDGTSVSADTFIFCTGYKYKFPFLDESCGIQVDDNYVSPLYKHLINIAHPTMCLVGIPFVVIPFPMFHMQVQFFLNLLKERFQLPPKADMLEDAKLKIPLKRHAHKLANNQWDYNNNLADMGGFKRLPKFYRIGYMASHSQRLTNLLNYKKSEFILSEDGESVQIINH</sequence>
<keyword evidence="7 8" id="KW-0503">Monooxygenase</keyword>
<evidence type="ECO:0000256" key="7">
    <source>
        <dbReference type="ARBA" id="ARBA00023033"/>
    </source>
</evidence>
<dbReference type="GeneID" id="107268931"/>
<keyword evidence="6 8" id="KW-0560">Oxidoreductase</keyword>